<keyword evidence="1" id="KW-0732">Signal</keyword>
<reference evidence="2 3" key="1">
    <citation type="submission" date="2014-12" db="EMBL/GenBank/DDBJ databases">
        <title>Genome sequencing of Brevundimonas nasdae TPW30.</title>
        <authorList>
            <person name="Tan P.W."/>
            <person name="Chan K.-G."/>
        </authorList>
    </citation>
    <scope>NUCLEOTIDE SEQUENCE [LARGE SCALE GENOMIC DNA]</scope>
    <source>
        <strain evidence="2 3">TPW30</strain>
    </source>
</reference>
<feature type="signal peptide" evidence="1">
    <location>
        <begin position="1"/>
        <end position="22"/>
    </location>
</feature>
<dbReference type="Proteomes" id="UP000031166">
    <property type="component" value="Unassembled WGS sequence"/>
</dbReference>
<dbReference type="RefSeq" id="WP_039243740.1">
    <property type="nucleotide sequence ID" value="NZ_JWSY01000002.1"/>
</dbReference>
<dbReference type="InterPro" id="IPR029058">
    <property type="entry name" value="AB_hydrolase_fold"/>
</dbReference>
<gene>
    <name evidence="2" type="ORF">RM53_00710</name>
</gene>
<dbReference type="EMBL" id="JWSY01000002">
    <property type="protein sequence ID" value="KIC60991.1"/>
    <property type="molecule type" value="Genomic_DNA"/>
</dbReference>
<proteinExistence type="predicted"/>
<dbReference type="GO" id="GO:0004185">
    <property type="term" value="F:serine-type carboxypeptidase activity"/>
    <property type="evidence" value="ECO:0007669"/>
    <property type="project" value="InterPro"/>
</dbReference>
<dbReference type="STRING" id="172043.RM53_00710"/>
<protein>
    <submittedName>
        <fullName evidence="2">Peptidase S10</fullName>
    </submittedName>
</protein>
<evidence type="ECO:0000256" key="1">
    <source>
        <dbReference type="SAM" id="SignalP"/>
    </source>
</evidence>
<accession>A0A0B4D2T0</accession>
<evidence type="ECO:0000313" key="2">
    <source>
        <dbReference type="EMBL" id="KIC60991.1"/>
    </source>
</evidence>
<evidence type="ECO:0000313" key="3">
    <source>
        <dbReference type="Proteomes" id="UP000031166"/>
    </source>
</evidence>
<dbReference type="AlphaFoldDB" id="A0A0B4D2T0"/>
<dbReference type="SUPFAM" id="SSF53474">
    <property type="entry name" value="alpha/beta-Hydrolases"/>
    <property type="match status" value="1"/>
</dbReference>
<comment type="caution">
    <text evidence="2">The sequence shown here is derived from an EMBL/GenBank/DDBJ whole genome shotgun (WGS) entry which is preliminary data.</text>
</comment>
<sequence>MKRLICFAAIAAMLGAPVAALAQESGTNSSSNNGGGAAMRSATDRFRNANAEAIEKDWARAPVEETEVTTAHSVNAHGKTLRYKATAGTLTIRDDAGMPTASLFYTAYTLDGQPVGTRPVTYLYNGGPGSPTVWLHMGSFGPMRVQTDEPTVVRPAPFAFGPNDQTLLDQTDLVFIDMVGAGFSRPLGETPGSTFWGVDGDADAFARAIMRYTTKFSRWSSPKYIIGESYGTLRTGAVAFQLEDRGMSLNGVVLLSSIMNYGVRQPGYPQNFVTLLPTYAATAWYHRKLANPAATVEEQVQRARDFALGPYASALAKGHMISDAERADIVRQMSELTGLSATFIDNANMRVDLGAFRKELLRDRRQTIGRLDTRYMGLDEDAAGGEPEDDPSSSAVTGAYFGIFRDYVANELNYKTDVEYRMSARGLPGFNWNWSHRPPVGGPQTTPNTAIDLATAMRRNPYLKVMSLNGYYDAATPFFSTEFDLAQMMLEPSLRPNLEFTYYEGGHMMYLSHDALVKLHADLSRFYAETANGGAR</sequence>
<name>A0A0B4D2T0_9CAUL</name>
<dbReference type="InterPro" id="IPR001563">
    <property type="entry name" value="Peptidase_S10"/>
</dbReference>
<dbReference type="Gene3D" id="3.40.50.1820">
    <property type="entry name" value="alpha/beta hydrolase"/>
    <property type="match status" value="1"/>
</dbReference>
<feature type="chain" id="PRO_5002086300" evidence="1">
    <location>
        <begin position="23"/>
        <end position="536"/>
    </location>
</feature>
<dbReference type="Pfam" id="PF00450">
    <property type="entry name" value="Peptidase_S10"/>
    <property type="match status" value="1"/>
</dbReference>
<organism evidence="2 3">
    <name type="scientific">Brevundimonas nasdae</name>
    <dbReference type="NCBI Taxonomy" id="172043"/>
    <lineage>
        <taxon>Bacteria</taxon>
        <taxon>Pseudomonadati</taxon>
        <taxon>Pseudomonadota</taxon>
        <taxon>Alphaproteobacteria</taxon>
        <taxon>Caulobacterales</taxon>
        <taxon>Caulobacteraceae</taxon>
        <taxon>Brevundimonas</taxon>
    </lineage>
</organism>
<dbReference type="GO" id="GO:0006508">
    <property type="term" value="P:proteolysis"/>
    <property type="evidence" value="ECO:0007669"/>
    <property type="project" value="InterPro"/>
</dbReference>